<accession>A0A4Z1GMG4</accession>
<keyword evidence="2" id="KW-1185">Reference proteome</keyword>
<dbReference type="AlphaFoldDB" id="A0A4Z1GMG4"/>
<proteinExistence type="predicted"/>
<reference evidence="1 2" key="1">
    <citation type="submission" date="2017-12" db="EMBL/GenBank/DDBJ databases">
        <title>Comparative genomics of Botrytis spp.</title>
        <authorList>
            <person name="Valero-Jimenez C.A."/>
            <person name="Tapia P."/>
            <person name="Veloso J."/>
            <person name="Silva-Moreno E."/>
            <person name="Staats M."/>
            <person name="Valdes J.H."/>
            <person name="Van Kan J.A.L."/>
        </authorList>
    </citation>
    <scope>NUCLEOTIDE SEQUENCE [LARGE SCALE GENOMIC DNA]</scope>
    <source>
        <strain evidence="1 2">Bh0001</strain>
    </source>
</reference>
<organism evidence="1 2">
    <name type="scientific">Botrytis hyacinthi</name>
    <dbReference type="NCBI Taxonomy" id="278943"/>
    <lineage>
        <taxon>Eukaryota</taxon>
        <taxon>Fungi</taxon>
        <taxon>Dikarya</taxon>
        <taxon>Ascomycota</taxon>
        <taxon>Pezizomycotina</taxon>
        <taxon>Leotiomycetes</taxon>
        <taxon>Helotiales</taxon>
        <taxon>Sclerotiniaceae</taxon>
        <taxon>Botrytis</taxon>
    </lineage>
</organism>
<gene>
    <name evidence="1" type="ORF">BHYA_0095g00310</name>
</gene>
<protein>
    <submittedName>
        <fullName evidence="1">Uncharacterized protein</fullName>
    </submittedName>
</protein>
<dbReference type="Proteomes" id="UP000297814">
    <property type="component" value="Unassembled WGS sequence"/>
</dbReference>
<dbReference type="EMBL" id="PQXK01000095">
    <property type="protein sequence ID" value="TGO37538.1"/>
    <property type="molecule type" value="Genomic_DNA"/>
</dbReference>
<name>A0A4Z1GMG4_9HELO</name>
<evidence type="ECO:0000313" key="2">
    <source>
        <dbReference type="Proteomes" id="UP000297814"/>
    </source>
</evidence>
<evidence type="ECO:0000313" key="1">
    <source>
        <dbReference type="EMBL" id="TGO37538.1"/>
    </source>
</evidence>
<sequence length="69" mass="7421">MDPSDSKDTSLFPVHPQNRVSLAAKATSRKHRLAYSRALPIDESAGVEGGWVDEDIVEVEIAVGEEDGA</sequence>
<comment type="caution">
    <text evidence="1">The sequence shown here is derived from an EMBL/GenBank/DDBJ whole genome shotgun (WGS) entry which is preliminary data.</text>
</comment>